<keyword evidence="3" id="KW-0949">S-adenosyl-L-methionine</keyword>
<reference evidence="5" key="1">
    <citation type="submission" date="2017-06" db="EMBL/GenBank/DDBJ databases">
        <authorList>
            <person name="Varghese N."/>
            <person name="Submissions S."/>
        </authorList>
    </citation>
    <scope>NUCLEOTIDE SEQUENCE [LARGE SCALE GENOMIC DNA]</scope>
    <source>
        <strain evidence="5">DSM 46839</strain>
    </source>
</reference>
<evidence type="ECO:0000313" key="4">
    <source>
        <dbReference type="EMBL" id="SNS10049.1"/>
    </source>
</evidence>
<keyword evidence="1" id="KW-0489">Methyltransferase</keyword>
<dbReference type="AlphaFoldDB" id="A0A239BQY8"/>
<dbReference type="CDD" id="cd02440">
    <property type="entry name" value="AdoMet_MTases"/>
    <property type="match status" value="1"/>
</dbReference>
<keyword evidence="5" id="KW-1185">Reference proteome</keyword>
<dbReference type="RefSeq" id="WP_143424920.1">
    <property type="nucleotide sequence ID" value="NZ_FZOO01000002.1"/>
</dbReference>
<protein>
    <submittedName>
        <fullName evidence="4">Uncharacterized protein</fullName>
    </submittedName>
</protein>
<dbReference type="OrthoDB" id="9780095at2"/>
<dbReference type="Proteomes" id="UP000198373">
    <property type="component" value="Unassembled WGS sequence"/>
</dbReference>
<dbReference type="EMBL" id="FZOO01000002">
    <property type="protein sequence ID" value="SNS10049.1"/>
    <property type="molecule type" value="Genomic_DNA"/>
</dbReference>
<sequence length="264" mass="28236">MTTLGGSVPFLRTALDKAHRFRTDVSEVAARRGLAAALGTAATLSVGSARRAGAYLLETAVDLKLGTTTRGMVKNERVLTASAGADGHVYQPVPVRKFRRILAATTLRPGDTTFLDLGAGRGRALLLAADAGFRRVVGIELDPGLAADARRNLARHAQRRSAGAGSVPTSSVLCHDAVDVVLPSGPVLVFLYNSFGPWTLRRVLERIEESVRHDPRLVQLAYHNPVHAEVVEARPAFVRTAGGRDWALFTVARRALLLEPAGRG</sequence>
<name>A0A239BQY8_9ACTN</name>
<dbReference type="GO" id="GO:0032259">
    <property type="term" value="P:methylation"/>
    <property type="evidence" value="ECO:0007669"/>
    <property type="project" value="UniProtKB-KW"/>
</dbReference>
<organism evidence="4 5">
    <name type="scientific">Geodermatophilus pulveris</name>
    <dbReference type="NCBI Taxonomy" id="1564159"/>
    <lineage>
        <taxon>Bacteria</taxon>
        <taxon>Bacillati</taxon>
        <taxon>Actinomycetota</taxon>
        <taxon>Actinomycetes</taxon>
        <taxon>Geodermatophilales</taxon>
        <taxon>Geodermatophilaceae</taxon>
        <taxon>Geodermatophilus</taxon>
    </lineage>
</organism>
<dbReference type="GO" id="GO:0016279">
    <property type="term" value="F:protein-lysine N-methyltransferase activity"/>
    <property type="evidence" value="ECO:0007669"/>
    <property type="project" value="InterPro"/>
</dbReference>
<dbReference type="Gene3D" id="3.40.50.150">
    <property type="entry name" value="Vaccinia Virus protein VP39"/>
    <property type="match status" value="1"/>
</dbReference>
<dbReference type="PANTHER" id="PTHR13610:SF11">
    <property type="entry name" value="METHYLTRANSFERASE DOMAIN-CONTAINING PROTEIN"/>
    <property type="match status" value="1"/>
</dbReference>
<evidence type="ECO:0000256" key="2">
    <source>
        <dbReference type="ARBA" id="ARBA00022679"/>
    </source>
</evidence>
<dbReference type="InterPro" id="IPR026170">
    <property type="entry name" value="FAM173A/B"/>
</dbReference>
<dbReference type="SUPFAM" id="SSF53335">
    <property type="entry name" value="S-adenosyl-L-methionine-dependent methyltransferases"/>
    <property type="match status" value="1"/>
</dbReference>
<proteinExistence type="predicted"/>
<evidence type="ECO:0000256" key="1">
    <source>
        <dbReference type="ARBA" id="ARBA00022603"/>
    </source>
</evidence>
<accession>A0A239BQY8</accession>
<gene>
    <name evidence="4" type="ORF">SAMN06893096_1026</name>
</gene>
<keyword evidence="2" id="KW-0808">Transferase</keyword>
<dbReference type="PANTHER" id="PTHR13610">
    <property type="entry name" value="METHYLTRANSFERASE DOMAIN-CONTAINING PROTEIN"/>
    <property type="match status" value="1"/>
</dbReference>
<evidence type="ECO:0000313" key="5">
    <source>
        <dbReference type="Proteomes" id="UP000198373"/>
    </source>
</evidence>
<dbReference type="InterPro" id="IPR029063">
    <property type="entry name" value="SAM-dependent_MTases_sf"/>
</dbReference>
<evidence type="ECO:0000256" key="3">
    <source>
        <dbReference type="ARBA" id="ARBA00022691"/>
    </source>
</evidence>